<name>A0A5B7H918_PORTR</name>
<dbReference type="Proteomes" id="UP000324222">
    <property type="component" value="Unassembled WGS sequence"/>
</dbReference>
<proteinExistence type="predicted"/>
<evidence type="ECO:0000313" key="3">
    <source>
        <dbReference type="Proteomes" id="UP000324222"/>
    </source>
</evidence>
<feature type="compositionally biased region" description="Basic and acidic residues" evidence="1">
    <location>
        <begin position="19"/>
        <end position="35"/>
    </location>
</feature>
<dbReference type="AlphaFoldDB" id="A0A5B7H918"/>
<protein>
    <submittedName>
        <fullName evidence="2">Uncharacterized protein</fullName>
    </submittedName>
</protein>
<organism evidence="2 3">
    <name type="scientific">Portunus trituberculatus</name>
    <name type="common">Swimming crab</name>
    <name type="synonym">Neptunus trituberculatus</name>
    <dbReference type="NCBI Taxonomy" id="210409"/>
    <lineage>
        <taxon>Eukaryota</taxon>
        <taxon>Metazoa</taxon>
        <taxon>Ecdysozoa</taxon>
        <taxon>Arthropoda</taxon>
        <taxon>Crustacea</taxon>
        <taxon>Multicrustacea</taxon>
        <taxon>Malacostraca</taxon>
        <taxon>Eumalacostraca</taxon>
        <taxon>Eucarida</taxon>
        <taxon>Decapoda</taxon>
        <taxon>Pleocyemata</taxon>
        <taxon>Brachyura</taxon>
        <taxon>Eubrachyura</taxon>
        <taxon>Portunoidea</taxon>
        <taxon>Portunidae</taxon>
        <taxon>Portuninae</taxon>
        <taxon>Portunus</taxon>
    </lineage>
</organism>
<feature type="compositionally biased region" description="Polar residues" evidence="1">
    <location>
        <begin position="51"/>
        <end position="60"/>
    </location>
</feature>
<gene>
    <name evidence="2" type="ORF">E2C01_059903</name>
</gene>
<evidence type="ECO:0000313" key="2">
    <source>
        <dbReference type="EMBL" id="MPC65767.1"/>
    </source>
</evidence>
<accession>A0A5B7H918</accession>
<reference evidence="2 3" key="1">
    <citation type="submission" date="2019-05" db="EMBL/GenBank/DDBJ databases">
        <title>Another draft genome of Portunus trituberculatus and its Hox gene families provides insights of decapod evolution.</title>
        <authorList>
            <person name="Jeong J.-H."/>
            <person name="Song I."/>
            <person name="Kim S."/>
            <person name="Choi T."/>
            <person name="Kim D."/>
            <person name="Ryu S."/>
            <person name="Kim W."/>
        </authorList>
    </citation>
    <scope>NUCLEOTIDE SEQUENCE [LARGE SCALE GENOMIC DNA]</scope>
    <source>
        <tissue evidence="2">Muscle</tissue>
    </source>
</reference>
<feature type="region of interest" description="Disordered" evidence="1">
    <location>
        <begin position="1"/>
        <end position="66"/>
    </location>
</feature>
<feature type="compositionally biased region" description="Basic residues" evidence="1">
    <location>
        <begin position="7"/>
        <end position="18"/>
    </location>
</feature>
<evidence type="ECO:0000256" key="1">
    <source>
        <dbReference type="SAM" id="MobiDB-lite"/>
    </source>
</evidence>
<keyword evidence="3" id="KW-1185">Reference proteome</keyword>
<sequence>MGEWHSTRRKWRHEKKMRKNQEEMDDITGRNEKKGHQGVGAKRPARLTSCHAAQQVSPGSRFSVKF</sequence>
<comment type="caution">
    <text evidence="2">The sequence shown here is derived from an EMBL/GenBank/DDBJ whole genome shotgun (WGS) entry which is preliminary data.</text>
</comment>
<dbReference type="EMBL" id="VSRR010023798">
    <property type="protein sequence ID" value="MPC65767.1"/>
    <property type="molecule type" value="Genomic_DNA"/>
</dbReference>